<comment type="caution">
    <text evidence="1">The sequence shown here is derived from an EMBL/GenBank/DDBJ whole genome shotgun (WGS) entry which is preliminary data.</text>
</comment>
<keyword evidence="2" id="KW-1185">Reference proteome</keyword>
<gene>
    <name evidence="1" type="ORF">LOK49_LG05G02713</name>
</gene>
<dbReference type="EMBL" id="CM045761">
    <property type="protein sequence ID" value="KAI8015618.1"/>
    <property type="molecule type" value="Genomic_DNA"/>
</dbReference>
<reference evidence="1 2" key="1">
    <citation type="journal article" date="2022" name="Plant J.">
        <title>Chromosome-level genome of Camellia lanceoleosa provides a valuable resource for understanding genome evolution and self-incompatibility.</title>
        <authorList>
            <person name="Gong W."/>
            <person name="Xiao S."/>
            <person name="Wang L."/>
            <person name="Liao Z."/>
            <person name="Chang Y."/>
            <person name="Mo W."/>
            <person name="Hu G."/>
            <person name="Li W."/>
            <person name="Zhao G."/>
            <person name="Zhu H."/>
            <person name="Hu X."/>
            <person name="Ji K."/>
            <person name="Xiang X."/>
            <person name="Song Q."/>
            <person name="Yuan D."/>
            <person name="Jin S."/>
            <person name="Zhang L."/>
        </authorList>
    </citation>
    <scope>NUCLEOTIDE SEQUENCE [LARGE SCALE GENOMIC DNA]</scope>
    <source>
        <strain evidence="1">SQ_2022a</strain>
    </source>
</reference>
<protein>
    <submittedName>
        <fullName evidence="1">LRR receptor-like serine/threonine-protein kinase</fullName>
    </submittedName>
</protein>
<organism evidence="1 2">
    <name type="scientific">Camellia lanceoleosa</name>
    <dbReference type="NCBI Taxonomy" id="1840588"/>
    <lineage>
        <taxon>Eukaryota</taxon>
        <taxon>Viridiplantae</taxon>
        <taxon>Streptophyta</taxon>
        <taxon>Embryophyta</taxon>
        <taxon>Tracheophyta</taxon>
        <taxon>Spermatophyta</taxon>
        <taxon>Magnoliopsida</taxon>
        <taxon>eudicotyledons</taxon>
        <taxon>Gunneridae</taxon>
        <taxon>Pentapetalae</taxon>
        <taxon>asterids</taxon>
        <taxon>Ericales</taxon>
        <taxon>Theaceae</taxon>
        <taxon>Camellia</taxon>
    </lineage>
</organism>
<evidence type="ECO:0000313" key="2">
    <source>
        <dbReference type="Proteomes" id="UP001060215"/>
    </source>
</evidence>
<dbReference type="Proteomes" id="UP001060215">
    <property type="component" value="Chromosome 4"/>
</dbReference>
<proteinExistence type="predicted"/>
<accession>A0ACC0HQB1</accession>
<evidence type="ECO:0000313" key="1">
    <source>
        <dbReference type="EMBL" id="KAI8015618.1"/>
    </source>
</evidence>
<name>A0ACC0HQB1_9ERIC</name>
<sequence>MFLTNNSLTGEVPDWIPKSKNKIVISYNNFTESASSDQFSCQSSSVNLVPSVPPTIDNSAYWCLHKGLPCPTKPKYHDLFINCGGDQTSFERHEYEEDSNGVMTVKTFDISSYTSIVPSNPSFDVSTMSVESLGGMTRIFATLTLPSKMVTTLNQSWQVGPSVFDGFPTKRDFQPANLNSEGTRDVLKGHSNGVTRGNTGGGSRIGGNRDGGFAGKTRVHCCFWWWHRQEIQGPNLLTSQMMELMQ</sequence>